<keyword evidence="8" id="KW-1133">Transmembrane helix</keyword>
<keyword evidence="7 8" id="KW-0472">Membrane</keyword>
<evidence type="ECO:0000256" key="2">
    <source>
        <dbReference type="ARBA" id="ARBA00022448"/>
    </source>
</evidence>
<geneLocation type="mitochondrion" evidence="9"/>
<dbReference type="EC" id="3.6.3.14" evidence="9"/>
<dbReference type="GO" id="GO:0015986">
    <property type="term" value="P:proton motive force-driven ATP synthesis"/>
    <property type="evidence" value="ECO:0007669"/>
    <property type="project" value="InterPro"/>
</dbReference>
<dbReference type="EMBL" id="KC353357">
    <property type="protein sequence ID" value="AGH24382.1"/>
    <property type="molecule type" value="Genomic_DNA"/>
</dbReference>
<gene>
    <name evidence="9" type="primary">atp4</name>
</gene>
<dbReference type="AlphaFoldDB" id="M4QAH9"/>
<keyword evidence="5" id="KW-0406">Ion transport</keyword>
<evidence type="ECO:0000256" key="4">
    <source>
        <dbReference type="ARBA" id="ARBA00022781"/>
    </source>
</evidence>
<proteinExistence type="predicted"/>
<dbReference type="GO" id="GO:0016787">
    <property type="term" value="F:hydrolase activity"/>
    <property type="evidence" value="ECO:0007669"/>
    <property type="project" value="UniProtKB-KW"/>
</dbReference>
<evidence type="ECO:0000256" key="5">
    <source>
        <dbReference type="ARBA" id="ARBA00023065"/>
    </source>
</evidence>
<feature type="transmembrane region" description="Helical" evidence="8">
    <location>
        <begin position="35"/>
        <end position="51"/>
    </location>
</feature>
<evidence type="ECO:0000256" key="1">
    <source>
        <dbReference type="ARBA" id="ARBA00004325"/>
    </source>
</evidence>
<protein>
    <submittedName>
        <fullName evidence="9">ATP synthase F0 subunit b</fullName>
        <ecNumber evidence="9">3.6.3.14</ecNumber>
    </submittedName>
</protein>
<dbReference type="GO" id="GO:0031966">
    <property type="term" value="C:mitochondrial membrane"/>
    <property type="evidence" value="ECO:0007669"/>
    <property type="project" value="UniProtKB-SubCell"/>
</dbReference>
<keyword evidence="9" id="KW-0378">Hydrolase</keyword>
<evidence type="ECO:0000256" key="3">
    <source>
        <dbReference type="ARBA" id="ARBA00022547"/>
    </source>
</evidence>
<sequence>MLSFLQNKHVTLTLLVFFVAILTTRQFVIVHDETLVLLCFVLFLTFLYVALKDMVTATFNDRALQIEKEFNDLYSLKEQTLQLLANHHEKQVSLLNEIDSLMLFTKSEVNNIIQTRQAALRSKLIAEFRNKLNTALKKEDAFFQFIQQSTNNIVMNNILENINGSGGELLKATSFEEGIRILEEGANAAQETV</sequence>
<dbReference type="Pfam" id="PF05405">
    <property type="entry name" value="Mt_ATP-synt_B"/>
    <property type="match status" value="1"/>
</dbReference>
<dbReference type="GO" id="GO:0045259">
    <property type="term" value="C:proton-transporting ATP synthase complex"/>
    <property type="evidence" value="ECO:0007669"/>
    <property type="project" value="UniProtKB-KW"/>
</dbReference>
<name>M4QAH9_RECAM</name>
<comment type="subcellular location">
    <subcellularLocation>
        <location evidence="1">Mitochondrion membrane</location>
    </subcellularLocation>
</comment>
<reference evidence="9" key="1">
    <citation type="journal article" date="2004" name="RNA">
        <title>Mitochondrial 3' tRNA editing in the jakobid Seculamonas ecuadoriensis: a novel mechanism and implications for tRNA processing.</title>
        <authorList>
            <person name="Leigh J."/>
            <person name="Lang B.F."/>
        </authorList>
    </citation>
    <scope>NUCLEOTIDE SEQUENCE</scope>
    <source>
        <strain evidence="9">ATCC 50283</strain>
    </source>
</reference>
<keyword evidence="4" id="KW-0375">Hydrogen ion transport</keyword>
<keyword evidence="3" id="KW-0138">CF(0)</keyword>
<reference evidence="9" key="3">
    <citation type="journal article" date="2013" name="Genome Biol. Evol.">
        <title>Strikingly bacteria-like and gene-rich mitochondrial genomes throughout jakobid protists.</title>
        <authorList>
            <person name="Burger G."/>
            <person name="Gray M.W."/>
            <person name="Forget L."/>
            <person name="Lang B.F."/>
        </authorList>
    </citation>
    <scope>NUCLEOTIDE SEQUENCE</scope>
    <source>
        <strain evidence="9">ATCC 50283</strain>
    </source>
</reference>
<reference evidence="9" key="2">
    <citation type="journal article" date="2006" name="RNA">
        <title>Hybrid E. coli--Mitochondrial ribonuclease P RNAs are catalytically active.</title>
        <authorList>
            <person name="Seif E."/>
            <person name="Cadieux A."/>
            <person name="Lang B.F."/>
        </authorList>
    </citation>
    <scope>NUCLEOTIDE SEQUENCE</scope>
    <source>
        <strain evidence="9">ATCC 50283</strain>
    </source>
</reference>
<organism evidence="9">
    <name type="scientific">Reclinomonas americana ATCC 50283</name>
    <dbReference type="NCBI Taxonomy" id="1295594"/>
    <lineage>
        <taxon>Eukaryota</taxon>
        <taxon>Discoba</taxon>
        <taxon>Jakobida</taxon>
        <taxon>Histionina</taxon>
        <taxon>Histionidae</taxon>
        <taxon>Reclinomonas</taxon>
    </lineage>
</organism>
<dbReference type="GO" id="GO:0015078">
    <property type="term" value="F:proton transmembrane transporter activity"/>
    <property type="evidence" value="ECO:0007669"/>
    <property type="project" value="InterPro"/>
</dbReference>
<evidence type="ECO:0000256" key="8">
    <source>
        <dbReference type="SAM" id="Phobius"/>
    </source>
</evidence>
<keyword evidence="8" id="KW-0812">Transmembrane</keyword>
<keyword evidence="6 9" id="KW-0496">Mitochondrion</keyword>
<evidence type="ECO:0000313" key="9">
    <source>
        <dbReference type="EMBL" id="AGH24382.1"/>
    </source>
</evidence>
<evidence type="ECO:0000256" key="7">
    <source>
        <dbReference type="ARBA" id="ARBA00023136"/>
    </source>
</evidence>
<evidence type="ECO:0000256" key="6">
    <source>
        <dbReference type="ARBA" id="ARBA00023128"/>
    </source>
</evidence>
<dbReference type="InterPro" id="IPR008688">
    <property type="entry name" value="ATP_synth_Bsub_B/MI25"/>
</dbReference>
<keyword evidence="2" id="KW-0813">Transport</keyword>
<accession>M4QAH9</accession>